<dbReference type="AlphaFoldDB" id="A0AAV5FU22"/>
<name>A0AAV5FU22_ELECO</name>
<feature type="region of interest" description="Disordered" evidence="1">
    <location>
        <begin position="47"/>
        <end position="71"/>
    </location>
</feature>
<proteinExistence type="predicted"/>
<dbReference type="EMBL" id="BQKI01000096">
    <property type="protein sequence ID" value="GJN38329.1"/>
    <property type="molecule type" value="Genomic_DNA"/>
</dbReference>
<keyword evidence="3" id="KW-1185">Reference proteome</keyword>
<evidence type="ECO:0000313" key="3">
    <source>
        <dbReference type="Proteomes" id="UP001054889"/>
    </source>
</evidence>
<sequence length="223" mass="24505">MINGTLACSGLPKDMQVEELDVYNVSSANSMATDGCEASDLLDNSDDSSLRVHDDASSHACSSESSVNNKDIDRNLNTKPFFVRTNEENESVIDKDFQSIFLNSSDGPTCRLLEKSLLPLRLNPATEISNDCFDSYWRYKSAPNSFYEDAEKMSKIGSSFKSAGDGSPVATNTGREVVDFVCYCYSQLDTYIDSLLLLGDKLKDALNELQSTCNSSSTALPFR</sequence>
<dbReference type="Proteomes" id="UP001054889">
    <property type="component" value="Unassembled WGS sequence"/>
</dbReference>
<comment type="caution">
    <text evidence="2">The sequence shown here is derived from an EMBL/GenBank/DDBJ whole genome shotgun (WGS) entry which is preliminary data.</text>
</comment>
<protein>
    <submittedName>
        <fullName evidence="2">Uncharacterized protein</fullName>
    </submittedName>
</protein>
<evidence type="ECO:0000256" key="1">
    <source>
        <dbReference type="SAM" id="MobiDB-lite"/>
    </source>
</evidence>
<reference evidence="2" key="1">
    <citation type="journal article" date="2018" name="DNA Res.">
        <title>Multiple hybrid de novo genome assembly of finger millet, an orphan allotetraploid crop.</title>
        <authorList>
            <person name="Hatakeyama M."/>
            <person name="Aluri S."/>
            <person name="Balachadran M.T."/>
            <person name="Sivarajan S.R."/>
            <person name="Patrignani A."/>
            <person name="Gruter S."/>
            <person name="Poveda L."/>
            <person name="Shimizu-Inatsugi R."/>
            <person name="Baeten J."/>
            <person name="Francoijs K.J."/>
            <person name="Nataraja K.N."/>
            <person name="Reddy Y.A.N."/>
            <person name="Phadnis S."/>
            <person name="Ravikumar R.L."/>
            <person name="Schlapbach R."/>
            <person name="Sreeman S.M."/>
            <person name="Shimizu K.K."/>
        </authorList>
    </citation>
    <scope>NUCLEOTIDE SEQUENCE</scope>
</reference>
<organism evidence="2 3">
    <name type="scientific">Eleusine coracana subsp. coracana</name>
    <dbReference type="NCBI Taxonomy" id="191504"/>
    <lineage>
        <taxon>Eukaryota</taxon>
        <taxon>Viridiplantae</taxon>
        <taxon>Streptophyta</taxon>
        <taxon>Embryophyta</taxon>
        <taxon>Tracheophyta</taxon>
        <taxon>Spermatophyta</taxon>
        <taxon>Magnoliopsida</taxon>
        <taxon>Liliopsida</taxon>
        <taxon>Poales</taxon>
        <taxon>Poaceae</taxon>
        <taxon>PACMAD clade</taxon>
        <taxon>Chloridoideae</taxon>
        <taxon>Cynodonteae</taxon>
        <taxon>Eleusininae</taxon>
        <taxon>Eleusine</taxon>
    </lineage>
</organism>
<evidence type="ECO:0000313" key="2">
    <source>
        <dbReference type="EMBL" id="GJN38329.1"/>
    </source>
</evidence>
<dbReference type="PANTHER" id="PTHR36720:SF1">
    <property type="entry name" value="TAF RNA POLYMERASE I SUBUNIT A"/>
    <property type="match status" value="1"/>
</dbReference>
<gene>
    <name evidence="2" type="primary">gb27359</name>
    <name evidence="2" type="ORF">PR202_gb27359</name>
</gene>
<reference evidence="2" key="2">
    <citation type="submission" date="2021-12" db="EMBL/GenBank/DDBJ databases">
        <title>Resequencing data analysis of finger millet.</title>
        <authorList>
            <person name="Hatakeyama M."/>
            <person name="Aluri S."/>
            <person name="Balachadran M.T."/>
            <person name="Sivarajan S.R."/>
            <person name="Poveda L."/>
            <person name="Shimizu-Inatsugi R."/>
            <person name="Schlapbach R."/>
            <person name="Sreeman S.M."/>
            <person name="Shimizu K.K."/>
        </authorList>
    </citation>
    <scope>NUCLEOTIDE SEQUENCE</scope>
</reference>
<dbReference type="PANTHER" id="PTHR36720">
    <property type="entry name" value="TAF RNA POLYMERASE I SUBUNIT A"/>
    <property type="match status" value="1"/>
</dbReference>
<accession>A0AAV5FU22</accession>
<feature type="compositionally biased region" description="Basic and acidic residues" evidence="1">
    <location>
        <begin position="48"/>
        <end position="57"/>
    </location>
</feature>